<dbReference type="Gene3D" id="4.10.240.10">
    <property type="entry name" value="Zn(2)-C6 fungal-type DNA-binding domain"/>
    <property type="match status" value="1"/>
</dbReference>
<dbReference type="SMART" id="SM00066">
    <property type="entry name" value="GAL4"/>
    <property type="match status" value="1"/>
</dbReference>
<dbReference type="Pfam" id="PF04082">
    <property type="entry name" value="Fungal_trans"/>
    <property type="match status" value="1"/>
</dbReference>
<feature type="compositionally biased region" description="Low complexity" evidence="7">
    <location>
        <begin position="146"/>
        <end position="156"/>
    </location>
</feature>
<dbReference type="GO" id="GO:0001228">
    <property type="term" value="F:DNA-binding transcription activator activity, RNA polymerase II-specific"/>
    <property type="evidence" value="ECO:0007669"/>
    <property type="project" value="TreeGrafter"/>
</dbReference>
<proteinExistence type="predicted"/>
<accession>H9BFC5</accession>
<dbReference type="SMR" id="H9BFC5"/>
<keyword evidence="6" id="KW-0539">Nucleus</keyword>
<dbReference type="InterPro" id="IPR036864">
    <property type="entry name" value="Zn2-C6_fun-type_DNA-bd_sf"/>
</dbReference>
<feature type="compositionally biased region" description="Polar residues" evidence="7">
    <location>
        <begin position="78"/>
        <end position="90"/>
    </location>
</feature>
<evidence type="ECO:0000256" key="7">
    <source>
        <dbReference type="SAM" id="MobiDB-lite"/>
    </source>
</evidence>
<feature type="compositionally biased region" description="Polar residues" evidence="7">
    <location>
        <begin position="125"/>
        <end position="145"/>
    </location>
</feature>
<keyword evidence="4" id="KW-0238">DNA-binding</keyword>
<dbReference type="InterPro" id="IPR051430">
    <property type="entry name" value="Fungal_TF_Env_Response"/>
</dbReference>
<evidence type="ECO:0000256" key="1">
    <source>
        <dbReference type="ARBA" id="ARBA00022723"/>
    </source>
</evidence>
<dbReference type="InterPro" id="IPR001138">
    <property type="entry name" value="Zn2Cys6_DnaBD"/>
</dbReference>
<keyword evidence="3" id="KW-0805">Transcription regulation</keyword>
<gene>
    <name evidence="9" type="primary">R3</name>
</gene>
<evidence type="ECO:0000256" key="5">
    <source>
        <dbReference type="ARBA" id="ARBA00023163"/>
    </source>
</evidence>
<keyword evidence="2" id="KW-0862">Zinc</keyword>
<evidence type="ECO:0000256" key="6">
    <source>
        <dbReference type="ARBA" id="ARBA00023242"/>
    </source>
</evidence>
<dbReference type="PANTHER" id="PTHR31944:SF131">
    <property type="entry name" value="HEME-RESPONSIVE ZINC FINGER TRANSCRIPTION FACTOR HAP1"/>
    <property type="match status" value="1"/>
</dbReference>
<feature type="domain" description="Zn(2)-C6 fungal-type" evidence="8">
    <location>
        <begin position="18"/>
        <end position="47"/>
    </location>
</feature>
<dbReference type="PROSITE" id="PS00463">
    <property type="entry name" value="ZN2_CY6_FUNGAL_1"/>
    <property type="match status" value="1"/>
</dbReference>
<evidence type="ECO:0000256" key="2">
    <source>
        <dbReference type="ARBA" id="ARBA00022833"/>
    </source>
</evidence>
<dbReference type="PROSITE" id="PS50048">
    <property type="entry name" value="ZN2_CY6_FUNGAL_2"/>
    <property type="match status" value="1"/>
</dbReference>
<dbReference type="SUPFAM" id="SSF57701">
    <property type="entry name" value="Zn2/Cys6 DNA-binding domain"/>
    <property type="match status" value="1"/>
</dbReference>
<evidence type="ECO:0000259" key="8">
    <source>
        <dbReference type="PROSITE" id="PS50048"/>
    </source>
</evidence>
<dbReference type="Pfam" id="PF00172">
    <property type="entry name" value="Zn_clus"/>
    <property type="match status" value="1"/>
</dbReference>
<dbReference type="CDD" id="cd00067">
    <property type="entry name" value="GAL4"/>
    <property type="match status" value="1"/>
</dbReference>
<dbReference type="GO" id="GO:0006351">
    <property type="term" value="P:DNA-templated transcription"/>
    <property type="evidence" value="ECO:0007669"/>
    <property type="project" value="InterPro"/>
</dbReference>
<dbReference type="GO" id="GO:0008270">
    <property type="term" value="F:zinc ion binding"/>
    <property type="evidence" value="ECO:0007669"/>
    <property type="project" value="InterPro"/>
</dbReference>
<dbReference type="CDD" id="cd12148">
    <property type="entry name" value="fungal_TF_MHR"/>
    <property type="match status" value="1"/>
</dbReference>
<name>H9BFC5_SARSR</name>
<dbReference type="GO" id="GO:0005634">
    <property type="term" value="C:nucleus"/>
    <property type="evidence" value="ECO:0007669"/>
    <property type="project" value="TreeGrafter"/>
</dbReference>
<reference evidence="9" key="1">
    <citation type="submission" date="2011-11" db="EMBL/GenBank/DDBJ databases">
        <title>Fungal Tropolone Biosynthesis.</title>
        <authorList>
            <person name="Cox R.J."/>
            <person name="Harley K."/>
            <person name="Davison J."/>
        </authorList>
    </citation>
    <scope>NUCLEOTIDE SEQUENCE</scope>
    <source>
        <strain evidence="9">IMI 354451</strain>
    </source>
</reference>
<evidence type="ECO:0000313" key="9">
    <source>
        <dbReference type="EMBL" id="AFD18258.1"/>
    </source>
</evidence>
<feature type="region of interest" description="Disordered" evidence="7">
    <location>
        <begin position="56"/>
        <end position="156"/>
    </location>
</feature>
<dbReference type="AlphaFoldDB" id="H9BFC5"/>
<sequence length="854" mass="93924">MDKQQSPPPRRRRRPMLSCWECRRRKIKCDRNDPCAHCIRHETQCVFTAHTGTVATDSDVSRTRPGPKSASRPGVSIASGSNSAVATRPSSDAGRGGSAIPTAPPPRGPSSLPSIAGPNHPFNILNPSQDVSAPSTQVLQPSSRGPSLSTNTSPSASSAVIHTLLERIKTLEDSYSSLSSRHGDSIESRVSSIGEPRDLRPAWEDTVARHANAARRPAGLAGNWQDIVRRKSTKLGRSHRMGDAPDFAAIIECYSVMMGLTSKDDFSHIPEIKDLLAEGGGLLVESKQIAQRLKLGQPSKPPHTLSVVPPSPKLGQYLVRPTRERADVMAKLYFESFESAYRILHAPTFWANYEKYWQAPEAASNAVYLQILLVVAIGSSIYDHGDCNAVLDNIEMSRPCIFAAENWLADPFEKDRLEIAGLQVYCLCNMARQIYNVGGDLIWTSMGPLLYRALQVGLHREPGRLPGVSMFQAEIRRRLWATILDMVVQASLDALMPPMMSLDEFDVEPPANINDEEMDEDTTIIVPHPRTTFTSTSAQLALLETLPLRFGIVQYLFGMQSEQSYPSVLSLSSRLASALSMCNSLGNLGPQSQDQSHDNNMGTTNTTMAFRSITPFQRNLLDYLVRRFMTPLHMFFATQSHSNPVFHYSLTVSLDAALALVSPATPTTTTISTPAHNNEETNHFDRLLSTAGGLFREGFRTALTTISLALLVHAKTQQVSGTLHRAPQHRESLKAAVRDLVALAERRVRNGDTNIRAYMFLNMVLAQVEAMEAGARAGDGAFEMALVSGAVKSLRFCRDVIKTRAETRAPVDWEEMDFDADGMASFLPGDMDADAFGLDWDWESLLTTMDMAEG</sequence>
<keyword evidence="5" id="KW-0804">Transcription</keyword>
<evidence type="ECO:0000256" key="4">
    <source>
        <dbReference type="ARBA" id="ARBA00023125"/>
    </source>
</evidence>
<evidence type="ECO:0000256" key="3">
    <source>
        <dbReference type="ARBA" id="ARBA00023015"/>
    </source>
</evidence>
<keyword evidence="1" id="KW-0479">Metal-binding</keyword>
<dbReference type="PANTHER" id="PTHR31944">
    <property type="entry name" value="HEME-RESPONSIVE ZINC FINGER TRANSCRIPTION FACTOR HAP1"/>
    <property type="match status" value="1"/>
</dbReference>
<protein>
    <submittedName>
        <fullName evidence="9">R3</fullName>
    </submittedName>
</protein>
<dbReference type="EMBL" id="JQ012797">
    <property type="protein sequence ID" value="AFD18258.1"/>
    <property type="molecule type" value="Genomic_DNA"/>
</dbReference>
<dbReference type="InterPro" id="IPR007219">
    <property type="entry name" value="XnlR_reg_dom"/>
</dbReference>
<organism evidence="9">
    <name type="scientific">Sarocladium strictum</name>
    <name type="common">Black bundle disease fungus</name>
    <name type="synonym">Acremonium strictum</name>
    <dbReference type="NCBI Taxonomy" id="5046"/>
    <lineage>
        <taxon>Eukaryota</taxon>
        <taxon>Fungi</taxon>
        <taxon>Dikarya</taxon>
        <taxon>Ascomycota</taxon>
        <taxon>Pezizomycotina</taxon>
        <taxon>Sordariomycetes</taxon>
        <taxon>Hypocreomycetidae</taxon>
        <taxon>Hypocreales</taxon>
        <taxon>Sarocladiaceae</taxon>
        <taxon>Sarocladium</taxon>
    </lineage>
</organism>
<dbReference type="GO" id="GO:0000978">
    <property type="term" value="F:RNA polymerase II cis-regulatory region sequence-specific DNA binding"/>
    <property type="evidence" value="ECO:0007669"/>
    <property type="project" value="TreeGrafter"/>
</dbReference>